<dbReference type="KEGG" id="vcr:VC395_A0618"/>
<gene>
    <name evidence="2" type="ordered locus">VC0395_0634</name>
</gene>
<keyword evidence="1" id="KW-0732">Signal</keyword>
<evidence type="ECO:0000313" key="3">
    <source>
        <dbReference type="Proteomes" id="UP000000249"/>
    </source>
</evidence>
<dbReference type="EMBL" id="CP000626">
    <property type="protein sequence ID" value="ABQ18598.1"/>
    <property type="molecule type" value="Genomic_DNA"/>
</dbReference>
<name>A0A0H3AED2_VIBC3</name>
<evidence type="ECO:0000256" key="1">
    <source>
        <dbReference type="SAM" id="SignalP"/>
    </source>
</evidence>
<dbReference type="KEGG" id="vco:VC0395_0634"/>
<dbReference type="RefSeq" id="WP_000281341.1">
    <property type="nucleotide sequence ID" value="NC_009456.1"/>
</dbReference>
<dbReference type="Proteomes" id="UP000000249">
    <property type="component" value="Chromosome 2"/>
</dbReference>
<reference evidence="2 3" key="1">
    <citation type="submission" date="2007-03" db="EMBL/GenBank/DDBJ databases">
        <authorList>
            <person name="Heidelberg J."/>
        </authorList>
    </citation>
    <scope>NUCLEOTIDE SEQUENCE [LARGE SCALE GENOMIC DNA]</scope>
    <source>
        <strain evidence="3">ATCC 39541 / Classical Ogawa 395 / O395</strain>
    </source>
</reference>
<dbReference type="eggNOG" id="ENOG5031P0C">
    <property type="taxonomic scope" value="Bacteria"/>
</dbReference>
<proteinExistence type="predicted"/>
<protein>
    <submittedName>
        <fullName evidence="2">Uncharacterized protein</fullName>
    </submittedName>
</protein>
<feature type="signal peptide" evidence="1">
    <location>
        <begin position="1"/>
        <end position="24"/>
    </location>
</feature>
<dbReference type="AlphaFoldDB" id="A0A0H3AED2"/>
<dbReference type="PATRIC" id="fig|345073.21.peg.3357"/>
<feature type="chain" id="PRO_5030008052" evidence="1">
    <location>
        <begin position="25"/>
        <end position="151"/>
    </location>
</feature>
<organism evidence="2 3">
    <name type="scientific">Vibrio cholerae serotype O1 (strain ATCC 39541 / Classical Ogawa 395 / O395)</name>
    <dbReference type="NCBI Taxonomy" id="345073"/>
    <lineage>
        <taxon>Bacteria</taxon>
        <taxon>Pseudomonadati</taxon>
        <taxon>Pseudomonadota</taxon>
        <taxon>Gammaproteobacteria</taxon>
        <taxon>Vibrionales</taxon>
        <taxon>Vibrionaceae</taxon>
        <taxon>Vibrio</taxon>
    </lineage>
</organism>
<dbReference type="OrthoDB" id="5816320at2"/>
<sequence length="151" mass="16612">MYLRVLIQCWFALLAVVLPSQVFAYALESEASSACPEASISTNPILESDWLLSSAPQPAIPSSQSHVSHSAYAILNHSRHAPTQRLLVGCGSDLPLDADFDEPQLGTSHSRPLFATTTDYCNRSYDFFTSSHRLAGWKESNAMYVALNSQF</sequence>
<evidence type="ECO:0000313" key="2">
    <source>
        <dbReference type="EMBL" id="ABQ18598.1"/>
    </source>
</evidence>
<accession>A0A0H3AED2</accession>